<dbReference type="EMBL" id="JOJR01000357">
    <property type="protein sequence ID" value="RCN39086.1"/>
    <property type="molecule type" value="Genomic_DNA"/>
</dbReference>
<dbReference type="PANTHER" id="PTHR10334">
    <property type="entry name" value="CYSTEINE-RICH SECRETORY PROTEIN-RELATED"/>
    <property type="match status" value="1"/>
</dbReference>
<dbReference type="SMART" id="SM00198">
    <property type="entry name" value="SCP"/>
    <property type="match status" value="1"/>
</dbReference>
<dbReference type="STRING" id="29170.A0A368G3T0"/>
<feature type="domain" description="SCP" evidence="2">
    <location>
        <begin position="259"/>
        <end position="415"/>
    </location>
</feature>
<evidence type="ECO:0000313" key="4">
    <source>
        <dbReference type="Proteomes" id="UP000252519"/>
    </source>
</evidence>
<feature type="chain" id="PRO_5017001166" evidence="1">
    <location>
        <begin position="18"/>
        <end position="442"/>
    </location>
</feature>
<dbReference type="AlphaFoldDB" id="A0A368G3T0"/>
<dbReference type="Pfam" id="PF00188">
    <property type="entry name" value="CAP"/>
    <property type="match status" value="2"/>
</dbReference>
<protein>
    <submittedName>
        <fullName evidence="3">SCP-like protein</fullName>
    </submittedName>
</protein>
<reference evidence="3 4" key="1">
    <citation type="submission" date="2014-10" db="EMBL/GenBank/DDBJ databases">
        <title>Draft genome of the hookworm Ancylostoma caninum.</title>
        <authorList>
            <person name="Mitreva M."/>
        </authorList>
    </citation>
    <scope>NUCLEOTIDE SEQUENCE [LARGE SCALE GENOMIC DNA]</scope>
    <source>
        <strain evidence="3 4">Baltimore</strain>
    </source>
</reference>
<evidence type="ECO:0000313" key="3">
    <source>
        <dbReference type="EMBL" id="RCN39086.1"/>
    </source>
</evidence>
<dbReference type="Proteomes" id="UP000252519">
    <property type="component" value="Unassembled WGS sequence"/>
</dbReference>
<sequence length="442" mass="48038">MGLSLILLSTLLPVAFAICPGTGSLSDSNVQHVLNIFNLWRGEAAKGELYTDQRQLPAGENIYKMEWDCALEELAKKAVENCPTTKTVNPTNGQSFMHLDSTYTANERAQALNTSLSTWPDAADYTDIGNDIVNMAGDDGMLTFMNMIRANTYQVGCSQKQCGNTATAACFYNQPDLKTGELVFKAGRNCANGGPCTTYPASTCDGTFSLCVRGNVPTTTAAAVTTTTPTTAAPVQAETMPTTTAQNTRCSQNQGMTDVVRGRFLDMHNIRRAGLAAGEATTTNNERMLRSSNMMRLTWDCGMEAAALQHAMACTFAKTDLSTRPNYGENQATIAVASNYQAAAEEAVKQWWKTIRHIGGVGRDRIYQRSFFGTPIDGFTQIAWATTTKLGCAVVKCSGRYNVVCRYNPRGNIVGEEIYKRGRPCSQCPLGTTCLDNLCRFN</sequence>
<comment type="caution">
    <text evidence="3">The sequence shown here is derived from an EMBL/GenBank/DDBJ whole genome shotgun (WGS) entry which is preliminary data.</text>
</comment>
<evidence type="ECO:0000259" key="2">
    <source>
        <dbReference type="SMART" id="SM00198"/>
    </source>
</evidence>
<feature type="signal peptide" evidence="1">
    <location>
        <begin position="1"/>
        <end position="17"/>
    </location>
</feature>
<keyword evidence="1" id="KW-0732">Signal</keyword>
<accession>A0A368G3T0</accession>
<dbReference type="InterPro" id="IPR035940">
    <property type="entry name" value="CAP_sf"/>
</dbReference>
<evidence type="ECO:0000256" key="1">
    <source>
        <dbReference type="SAM" id="SignalP"/>
    </source>
</evidence>
<keyword evidence="4" id="KW-1185">Reference proteome</keyword>
<organism evidence="3 4">
    <name type="scientific">Ancylostoma caninum</name>
    <name type="common">Dog hookworm</name>
    <dbReference type="NCBI Taxonomy" id="29170"/>
    <lineage>
        <taxon>Eukaryota</taxon>
        <taxon>Metazoa</taxon>
        <taxon>Ecdysozoa</taxon>
        <taxon>Nematoda</taxon>
        <taxon>Chromadorea</taxon>
        <taxon>Rhabditida</taxon>
        <taxon>Rhabditina</taxon>
        <taxon>Rhabditomorpha</taxon>
        <taxon>Strongyloidea</taxon>
        <taxon>Ancylostomatidae</taxon>
        <taxon>Ancylostomatinae</taxon>
        <taxon>Ancylostoma</taxon>
    </lineage>
</organism>
<dbReference type="SUPFAM" id="SSF55797">
    <property type="entry name" value="PR-1-like"/>
    <property type="match status" value="2"/>
</dbReference>
<dbReference type="InterPro" id="IPR001283">
    <property type="entry name" value="CRISP-related"/>
</dbReference>
<dbReference type="OrthoDB" id="5865881at2759"/>
<gene>
    <name evidence="3" type="ORF">ANCCAN_14988</name>
</gene>
<dbReference type="InterPro" id="IPR014044">
    <property type="entry name" value="CAP_dom"/>
</dbReference>
<dbReference type="Gene3D" id="3.40.33.10">
    <property type="entry name" value="CAP"/>
    <property type="match status" value="2"/>
</dbReference>
<dbReference type="CDD" id="cd05380">
    <property type="entry name" value="CAP_euk"/>
    <property type="match status" value="2"/>
</dbReference>
<name>A0A368G3T0_ANCCA</name>
<dbReference type="PRINTS" id="PR00837">
    <property type="entry name" value="V5TPXLIKE"/>
</dbReference>
<proteinExistence type="predicted"/>